<dbReference type="EMBL" id="HBFR01020210">
    <property type="protein sequence ID" value="CAD8887349.1"/>
    <property type="molecule type" value="Transcribed_RNA"/>
</dbReference>
<dbReference type="Pfam" id="PF07883">
    <property type="entry name" value="Cupin_2"/>
    <property type="match status" value="1"/>
</dbReference>
<dbReference type="InterPro" id="IPR013096">
    <property type="entry name" value="Cupin_2"/>
</dbReference>
<reference evidence="2" key="1">
    <citation type="submission" date="2021-01" db="EMBL/GenBank/DDBJ databases">
        <authorList>
            <person name="Corre E."/>
            <person name="Pelletier E."/>
            <person name="Niang G."/>
            <person name="Scheremetjew M."/>
            <person name="Finn R."/>
            <person name="Kale V."/>
            <person name="Holt S."/>
            <person name="Cochrane G."/>
            <person name="Meng A."/>
            <person name="Brown T."/>
            <person name="Cohen L."/>
        </authorList>
    </citation>
    <scope>NUCLEOTIDE SEQUENCE</scope>
    <source>
        <strain evidence="2">308</strain>
    </source>
</reference>
<gene>
    <name evidence="2" type="ORF">CHYS00102_LOCUS14547</name>
</gene>
<dbReference type="Gene3D" id="2.60.120.10">
    <property type="entry name" value="Jelly Rolls"/>
    <property type="match status" value="1"/>
</dbReference>
<dbReference type="CDD" id="cd02219">
    <property type="entry name" value="cupin_YjlB-like"/>
    <property type="match status" value="1"/>
</dbReference>
<evidence type="ECO:0000313" key="2">
    <source>
        <dbReference type="EMBL" id="CAD8887349.1"/>
    </source>
</evidence>
<accession>A0A7S1BIQ6</accession>
<proteinExistence type="predicted"/>
<dbReference type="PANTHER" id="PTHR36448:SF2">
    <property type="entry name" value="CUPIN TYPE-1 DOMAIN-CONTAINING PROTEIN"/>
    <property type="match status" value="1"/>
</dbReference>
<evidence type="ECO:0000259" key="1">
    <source>
        <dbReference type="Pfam" id="PF07883"/>
    </source>
</evidence>
<sequence length="204" mass="22769">MTLDFTAVPIHSSNDQSIVLNNVVSRRWGVLHKIKPTEHFTEAYRLFMKSDGTFPNNPNHPLLIFRGTSNFTGKEDEGRRALQKAGWTAPWKWIVFPYHHYHSSAWEILMCVRGSGLLQLGGEAGPEISVEVGDIILIPPGFVHKQLSSFGGFSILGSYPSVKGKNVKIDEIRGPATQTQLENILRCESPKNEPVTGILLSELY</sequence>
<dbReference type="InterPro" id="IPR047121">
    <property type="entry name" value="YjiB-like"/>
</dbReference>
<dbReference type="PANTHER" id="PTHR36448">
    <property type="entry name" value="BLR7373 PROTEIN"/>
    <property type="match status" value="1"/>
</dbReference>
<organism evidence="2">
    <name type="scientific">Corethron hystrix</name>
    <dbReference type="NCBI Taxonomy" id="216773"/>
    <lineage>
        <taxon>Eukaryota</taxon>
        <taxon>Sar</taxon>
        <taxon>Stramenopiles</taxon>
        <taxon>Ochrophyta</taxon>
        <taxon>Bacillariophyta</taxon>
        <taxon>Coscinodiscophyceae</taxon>
        <taxon>Corethrophycidae</taxon>
        <taxon>Corethrales</taxon>
        <taxon>Corethraceae</taxon>
        <taxon>Corethron</taxon>
    </lineage>
</organism>
<name>A0A7S1BIQ6_9STRA</name>
<feature type="domain" description="Cupin type-2" evidence="1">
    <location>
        <begin position="99"/>
        <end position="145"/>
    </location>
</feature>
<protein>
    <recommendedName>
        <fullName evidence="1">Cupin type-2 domain-containing protein</fullName>
    </recommendedName>
</protein>
<dbReference type="SUPFAM" id="SSF51182">
    <property type="entry name" value="RmlC-like cupins"/>
    <property type="match status" value="1"/>
</dbReference>
<dbReference type="InterPro" id="IPR011051">
    <property type="entry name" value="RmlC_Cupin_sf"/>
</dbReference>
<dbReference type="InterPro" id="IPR014710">
    <property type="entry name" value="RmlC-like_jellyroll"/>
</dbReference>
<dbReference type="AlphaFoldDB" id="A0A7S1BIQ6"/>